<protein>
    <recommendedName>
        <fullName evidence="3">DDE-1 domain-containing protein</fullName>
    </recommendedName>
</protein>
<comment type="caution">
    <text evidence="1">The sequence shown here is derived from an EMBL/GenBank/DDBJ whole genome shotgun (WGS) entry which is preliminary data.</text>
</comment>
<proteinExistence type="predicted"/>
<gene>
    <name evidence="1" type="ORF">FA13DRAFT_1645195</name>
</gene>
<organism evidence="1 2">
    <name type="scientific">Coprinellus micaceus</name>
    <name type="common">Glistening ink-cap mushroom</name>
    <name type="synonym">Coprinus micaceus</name>
    <dbReference type="NCBI Taxonomy" id="71717"/>
    <lineage>
        <taxon>Eukaryota</taxon>
        <taxon>Fungi</taxon>
        <taxon>Dikarya</taxon>
        <taxon>Basidiomycota</taxon>
        <taxon>Agaricomycotina</taxon>
        <taxon>Agaricomycetes</taxon>
        <taxon>Agaricomycetidae</taxon>
        <taxon>Agaricales</taxon>
        <taxon>Agaricineae</taxon>
        <taxon>Psathyrellaceae</taxon>
        <taxon>Coprinellus</taxon>
    </lineage>
</organism>
<accession>A0A4Y7SEJ4</accession>
<evidence type="ECO:0000313" key="2">
    <source>
        <dbReference type="Proteomes" id="UP000298030"/>
    </source>
</evidence>
<evidence type="ECO:0000313" key="1">
    <source>
        <dbReference type="EMBL" id="TEB20213.1"/>
    </source>
</evidence>
<sequence>MVVNGIPADVIVNGDQMGVSLMLTGNQTRAPKGALQVDKFGKEEKHQFMVMVGTTCTGNMLPIQCIWSGKTSVSLPTVTARKDVEKEGHIFTPGGANHWSTLNPLPQWLDNIVIPHLKEVVHERGLKSPVGLVVIDCWQVHRSKEFLEVMKCDY</sequence>
<reference evidence="1 2" key="1">
    <citation type="journal article" date="2019" name="Nat. Ecol. Evol.">
        <title>Megaphylogeny resolves global patterns of mushroom evolution.</title>
        <authorList>
            <person name="Varga T."/>
            <person name="Krizsan K."/>
            <person name="Foldi C."/>
            <person name="Dima B."/>
            <person name="Sanchez-Garcia M."/>
            <person name="Sanchez-Ramirez S."/>
            <person name="Szollosi G.J."/>
            <person name="Szarkandi J.G."/>
            <person name="Papp V."/>
            <person name="Albert L."/>
            <person name="Andreopoulos W."/>
            <person name="Angelini C."/>
            <person name="Antonin V."/>
            <person name="Barry K.W."/>
            <person name="Bougher N.L."/>
            <person name="Buchanan P."/>
            <person name="Buyck B."/>
            <person name="Bense V."/>
            <person name="Catcheside P."/>
            <person name="Chovatia M."/>
            <person name="Cooper J."/>
            <person name="Damon W."/>
            <person name="Desjardin D."/>
            <person name="Finy P."/>
            <person name="Geml J."/>
            <person name="Haridas S."/>
            <person name="Hughes K."/>
            <person name="Justo A."/>
            <person name="Karasinski D."/>
            <person name="Kautmanova I."/>
            <person name="Kiss B."/>
            <person name="Kocsube S."/>
            <person name="Kotiranta H."/>
            <person name="LaButti K.M."/>
            <person name="Lechner B.E."/>
            <person name="Liimatainen K."/>
            <person name="Lipzen A."/>
            <person name="Lukacs Z."/>
            <person name="Mihaltcheva S."/>
            <person name="Morgado L.N."/>
            <person name="Niskanen T."/>
            <person name="Noordeloos M.E."/>
            <person name="Ohm R.A."/>
            <person name="Ortiz-Santana B."/>
            <person name="Ovrebo C."/>
            <person name="Racz N."/>
            <person name="Riley R."/>
            <person name="Savchenko A."/>
            <person name="Shiryaev A."/>
            <person name="Soop K."/>
            <person name="Spirin V."/>
            <person name="Szebenyi C."/>
            <person name="Tomsovsky M."/>
            <person name="Tulloss R.E."/>
            <person name="Uehling J."/>
            <person name="Grigoriev I.V."/>
            <person name="Vagvolgyi C."/>
            <person name="Papp T."/>
            <person name="Martin F.M."/>
            <person name="Miettinen O."/>
            <person name="Hibbett D.S."/>
            <person name="Nagy L.G."/>
        </authorList>
    </citation>
    <scope>NUCLEOTIDE SEQUENCE [LARGE SCALE GENOMIC DNA]</scope>
    <source>
        <strain evidence="1 2">FP101781</strain>
    </source>
</reference>
<keyword evidence="2" id="KW-1185">Reference proteome</keyword>
<evidence type="ECO:0008006" key="3">
    <source>
        <dbReference type="Google" id="ProtNLM"/>
    </source>
</evidence>
<dbReference type="EMBL" id="QPFP01000150">
    <property type="protein sequence ID" value="TEB20213.1"/>
    <property type="molecule type" value="Genomic_DNA"/>
</dbReference>
<dbReference type="AlphaFoldDB" id="A0A4Y7SEJ4"/>
<dbReference type="OrthoDB" id="3341102at2759"/>
<name>A0A4Y7SEJ4_COPMI</name>
<dbReference type="Proteomes" id="UP000298030">
    <property type="component" value="Unassembled WGS sequence"/>
</dbReference>
<dbReference type="STRING" id="71717.A0A4Y7SEJ4"/>